<dbReference type="EMBL" id="CM037621">
    <property type="protein sequence ID" value="KAH8001540.1"/>
    <property type="molecule type" value="Genomic_DNA"/>
</dbReference>
<sequence length="188" mass="21179">MRPFLAWEGLYFVRTLQGEKRHRELLFGRVRSALLLLSPETTTRTPDSNPGRVLSELFALGCGKTNTVKMVRILANGDIVQDDDPRVRQNAQNSSRLGFFNTTTNAGSTPHQRFQQQSQHQGARPGERSPFSDLNHQLVNMGFPTWNLGSHVVQPLMSILLLFLLLMFGIRGLLLVGLVYIVSHLSQR</sequence>
<keyword evidence="2" id="KW-1185">Reference proteome</keyword>
<name>A0ACB8F850_9SAUR</name>
<evidence type="ECO:0000313" key="2">
    <source>
        <dbReference type="Proteomes" id="UP000827872"/>
    </source>
</evidence>
<evidence type="ECO:0000313" key="1">
    <source>
        <dbReference type="EMBL" id="KAH8001540.1"/>
    </source>
</evidence>
<gene>
    <name evidence="1" type="ORF">K3G42_010401</name>
</gene>
<dbReference type="Proteomes" id="UP000827872">
    <property type="component" value="Linkage Group LG08"/>
</dbReference>
<protein>
    <submittedName>
        <fullName evidence="1">Uncharacterized protein</fullName>
    </submittedName>
</protein>
<comment type="caution">
    <text evidence="1">The sequence shown here is derived from an EMBL/GenBank/DDBJ whole genome shotgun (WGS) entry which is preliminary data.</text>
</comment>
<proteinExistence type="predicted"/>
<reference evidence="1" key="1">
    <citation type="submission" date="2021-08" db="EMBL/GenBank/DDBJ databases">
        <title>The first chromosome-level gecko genome reveals the dynamic sex chromosomes of Neotropical dwarf geckos (Sphaerodactylidae: Sphaerodactylus).</title>
        <authorList>
            <person name="Pinto B.J."/>
            <person name="Keating S.E."/>
            <person name="Gamble T."/>
        </authorList>
    </citation>
    <scope>NUCLEOTIDE SEQUENCE</scope>
    <source>
        <strain evidence="1">TG3544</strain>
    </source>
</reference>
<accession>A0ACB8F850</accession>
<organism evidence="1 2">
    <name type="scientific">Sphaerodactylus townsendi</name>
    <dbReference type="NCBI Taxonomy" id="933632"/>
    <lineage>
        <taxon>Eukaryota</taxon>
        <taxon>Metazoa</taxon>
        <taxon>Chordata</taxon>
        <taxon>Craniata</taxon>
        <taxon>Vertebrata</taxon>
        <taxon>Euteleostomi</taxon>
        <taxon>Lepidosauria</taxon>
        <taxon>Squamata</taxon>
        <taxon>Bifurcata</taxon>
        <taxon>Gekkota</taxon>
        <taxon>Sphaerodactylidae</taxon>
        <taxon>Sphaerodactylus</taxon>
    </lineage>
</organism>